<evidence type="ECO:0000256" key="4">
    <source>
        <dbReference type="SAM" id="MobiDB-lite"/>
    </source>
</evidence>
<name>A0A382DW75_9ZZZZ</name>
<dbReference type="Gene3D" id="1.10.8.60">
    <property type="match status" value="1"/>
</dbReference>
<dbReference type="Pfam" id="PF00004">
    <property type="entry name" value="AAA"/>
    <property type="match status" value="1"/>
</dbReference>
<protein>
    <recommendedName>
        <fullName evidence="5">AAA+ ATPase domain-containing protein</fullName>
    </recommendedName>
</protein>
<dbReference type="GO" id="GO:0016887">
    <property type="term" value="F:ATP hydrolysis activity"/>
    <property type="evidence" value="ECO:0007669"/>
    <property type="project" value="InterPro"/>
</dbReference>
<proteinExistence type="inferred from homology"/>
<dbReference type="SUPFAM" id="SSF52540">
    <property type="entry name" value="P-loop containing nucleoside triphosphate hydrolases"/>
    <property type="match status" value="1"/>
</dbReference>
<feature type="domain" description="AAA+ ATPase" evidence="5">
    <location>
        <begin position="218"/>
        <end position="347"/>
    </location>
</feature>
<dbReference type="InterPro" id="IPR003593">
    <property type="entry name" value="AAA+_ATPase"/>
</dbReference>
<dbReference type="PANTHER" id="PTHR23073">
    <property type="entry name" value="26S PROTEASOME REGULATORY SUBUNIT"/>
    <property type="match status" value="1"/>
</dbReference>
<comment type="similarity">
    <text evidence="1">Belongs to the AAA ATPase family.</text>
</comment>
<dbReference type="InterPro" id="IPR050221">
    <property type="entry name" value="26S_Proteasome_ATPase"/>
</dbReference>
<dbReference type="Gene3D" id="3.40.50.300">
    <property type="entry name" value="P-loop containing nucleotide triphosphate hydrolases"/>
    <property type="match status" value="1"/>
</dbReference>
<evidence type="ECO:0000259" key="5">
    <source>
        <dbReference type="SMART" id="SM00382"/>
    </source>
</evidence>
<dbReference type="InterPro" id="IPR003959">
    <property type="entry name" value="ATPase_AAA_core"/>
</dbReference>
<evidence type="ECO:0000256" key="1">
    <source>
        <dbReference type="ARBA" id="ARBA00006914"/>
    </source>
</evidence>
<dbReference type="GO" id="GO:0005524">
    <property type="term" value="F:ATP binding"/>
    <property type="evidence" value="ECO:0007669"/>
    <property type="project" value="UniProtKB-KW"/>
</dbReference>
<sequence length="444" mass="49473">MGPCTVDMQELYDCNQGVKVVGSSMSPRQRCHEEWCSSKVSEKWDWHNRRLGLLMMSELPRFLSKRQLAVRKTTHFVDCGKTETDPSYCDVEVGVDTQAQVPSGCTMLVESQDPEKTRLVVSIITDSDGDIRLCLNYNSNDKEAKRLATTFHADFKCFFIENGPLRGSVFSGDLAFFPRETGASAKIVLPSEVDRSVDRHITGFIQIRDKLLEKGQEVNRGIILAGPPGTGKTLLIRSIIEQNPDQTVIILSPEQAAKRGMVAEVIKMASAYAPSILVLEDIDNGVGISRNLRDHPILAEFLNAMDGVSRNDGIITIASTNYLGRMDPALRDRPGRFCRVIQVPVPDQECRLRLLNNLASEFGFDLTYQERERFAKATNGLTGDWLRETARTAELIALQDDRDSIDFDDLNEALRDVNEARGVAHRQTPELAPPEANSTLGECV</sequence>
<evidence type="ECO:0000256" key="2">
    <source>
        <dbReference type="ARBA" id="ARBA00022741"/>
    </source>
</evidence>
<evidence type="ECO:0000313" key="6">
    <source>
        <dbReference type="EMBL" id="SVB41817.1"/>
    </source>
</evidence>
<dbReference type="CDD" id="cd19481">
    <property type="entry name" value="RecA-like_protease"/>
    <property type="match status" value="1"/>
</dbReference>
<organism evidence="6">
    <name type="scientific">marine metagenome</name>
    <dbReference type="NCBI Taxonomy" id="408172"/>
    <lineage>
        <taxon>unclassified sequences</taxon>
        <taxon>metagenomes</taxon>
        <taxon>ecological metagenomes</taxon>
    </lineage>
</organism>
<evidence type="ECO:0000256" key="3">
    <source>
        <dbReference type="ARBA" id="ARBA00022840"/>
    </source>
</evidence>
<accession>A0A382DW75</accession>
<feature type="region of interest" description="Disordered" evidence="4">
    <location>
        <begin position="422"/>
        <end position="444"/>
    </location>
</feature>
<dbReference type="EMBL" id="UINC01041064">
    <property type="protein sequence ID" value="SVB41817.1"/>
    <property type="molecule type" value="Genomic_DNA"/>
</dbReference>
<keyword evidence="3" id="KW-0067">ATP-binding</keyword>
<dbReference type="SMART" id="SM00382">
    <property type="entry name" value="AAA"/>
    <property type="match status" value="1"/>
</dbReference>
<dbReference type="InterPro" id="IPR027417">
    <property type="entry name" value="P-loop_NTPase"/>
</dbReference>
<reference evidence="6" key="1">
    <citation type="submission" date="2018-05" db="EMBL/GenBank/DDBJ databases">
        <authorList>
            <person name="Lanie J.A."/>
            <person name="Ng W.-L."/>
            <person name="Kazmierczak K.M."/>
            <person name="Andrzejewski T.M."/>
            <person name="Davidsen T.M."/>
            <person name="Wayne K.J."/>
            <person name="Tettelin H."/>
            <person name="Glass J.I."/>
            <person name="Rusch D."/>
            <person name="Podicherti R."/>
            <person name="Tsui H.-C.T."/>
            <person name="Winkler M.E."/>
        </authorList>
    </citation>
    <scope>NUCLEOTIDE SEQUENCE</scope>
</reference>
<gene>
    <name evidence="6" type="ORF">METZ01_LOCUS194671</name>
</gene>
<dbReference type="AlphaFoldDB" id="A0A382DW75"/>
<keyword evidence="2" id="KW-0547">Nucleotide-binding</keyword>